<evidence type="ECO:0000259" key="1">
    <source>
        <dbReference type="PROSITE" id="PS50112"/>
    </source>
</evidence>
<dbReference type="PROSITE" id="PS50112">
    <property type="entry name" value="PAS"/>
    <property type="match status" value="1"/>
</dbReference>
<name>A0ABU3V4C6_9ACTN</name>
<dbReference type="InterPro" id="IPR013767">
    <property type="entry name" value="PAS_fold"/>
</dbReference>
<proteinExistence type="predicted"/>
<accession>A0ABU3V4C6</accession>
<dbReference type="RefSeq" id="WP_143654058.1">
    <property type="nucleotide sequence ID" value="NZ_JARAKF010000002.1"/>
</dbReference>
<dbReference type="Pfam" id="PF00989">
    <property type="entry name" value="PAS"/>
    <property type="match status" value="1"/>
</dbReference>
<dbReference type="Proteomes" id="UP001257627">
    <property type="component" value="Unassembled WGS sequence"/>
</dbReference>
<protein>
    <submittedName>
        <fullName evidence="2">PAS domain-containing protein</fullName>
    </submittedName>
</protein>
<dbReference type="InterPro" id="IPR035965">
    <property type="entry name" value="PAS-like_dom_sf"/>
</dbReference>
<comment type="caution">
    <text evidence="2">The sequence shown here is derived from an EMBL/GenBank/DDBJ whole genome shotgun (WGS) entry which is preliminary data.</text>
</comment>
<dbReference type="EMBL" id="JARAKF010000002">
    <property type="protein sequence ID" value="MDU9001039.1"/>
    <property type="molecule type" value="Genomic_DNA"/>
</dbReference>
<evidence type="ECO:0000313" key="3">
    <source>
        <dbReference type="Proteomes" id="UP001257627"/>
    </source>
</evidence>
<dbReference type="NCBIfam" id="TIGR00229">
    <property type="entry name" value="sensory_box"/>
    <property type="match status" value="1"/>
</dbReference>
<reference evidence="2 3" key="1">
    <citation type="submission" date="2023-02" db="EMBL/GenBank/DDBJ databases">
        <authorList>
            <person name="Maleckis M."/>
        </authorList>
    </citation>
    <scope>NUCLEOTIDE SEQUENCE [LARGE SCALE GENOMIC DNA]</scope>
    <source>
        <strain evidence="2 3">P8-A2</strain>
    </source>
</reference>
<gene>
    <name evidence="2" type="ORF">PU648_54010</name>
</gene>
<sequence length="104" mass="11024">MRIYGTPLYGTPQGAEVAAAAVDAQGVVTAWSRGARLLLGYARGEVVGRPASKLLAVGLPDSARRSLARREAWLGRVALRNQAGRPVEADVRACPLTDAEKQVQ</sequence>
<dbReference type="SUPFAM" id="SSF55785">
    <property type="entry name" value="PYP-like sensor domain (PAS domain)"/>
    <property type="match status" value="1"/>
</dbReference>
<dbReference type="Gene3D" id="3.30.450.20">
    <property type="entry name" value="PAS domain"/>
    <property type="match status" value="1"/>
</dbReference>
<organism evidence="2 3">
    <name type="scientific">Streptomyces mirabilis</name>
    <dbReference type="NCBI Taxonomy" id="68239"/>
    <lineage>
        <taxon>Bacteria</taxon>
        <taxon>Bacillati</taxon>
        <taxon>Actinomycetota</taxon>
        <taxon>Actinomycetes</taxon>
        <taxon>Kitasatosporales</taxon>
        <taxon>Streptomycetaceae</taxon>
        <taxon>Streptomyces</taxon>
    </lineage>
</organism>
<evidence type="ECO:0000313" key="2">
    <source>
        <dbReference type="EMBL" id="MDU9001039.1"/>
    </source>
</evidence>
<keyword evidence="3" id="KW-1185">Reference proteome</keyword>
<dbReference type="CDD" id="cd00130">
    <property type="entry name" value="PAS"/>
    <property type="match status" value="1"/>
</dbReference>
<feature type="domain" description="PAS" evidence="1">
    <location>
        <begin position="21"/>
        <end position="49"/>
    </location>
</feature>
<dbReference type="InterPro" id="IPR000014">
    <property type="entry name" value="PAS"/>
</dbReference>